<dbReference type="OrthoDB" id="112290at2"/>
<accession>A0A427TX70</accession>
<dbReference type="Pfam" id="PF08892">
    <property type="entry name" value="YqcI_YcgG"/>
    <property type="match status" value="1"/>
</dbReference>
<dbReference type="Proteomes" id="UP000279911">
    <property type="component" value="Unassembled WGS sequence"/>
</dbReference>
<dbReference type="PANTHER" id="PTHR40045">
    <property type="entry name" value="YCGG FAMILY PROTEIN"/>
    <property type="match status" value="1"/>
</dbReference>
<dbReference type="EMBL" id="RSFW01000006">
    <property type="protein sequence ID" value="RSD28880.1"/>
    <property type="molecule type" value="Genomic_DNA"/>
</dbReference>
<dbReference type="InterPro" id="IPR014988">
    <property type="entry name" value="Uncharacterised_YqcI/YcgG"/>
</dbReference>
<protein>
    <submittedName>
        <fullName evidence="1">YqcI/YcgG family protein</fullName>
    </submittedName>
</protein>
<evidence type="ECO:0000313" key="1">
    <source>
        <dbReference type="EMBL" id="RSD28880.1"/>
    </source>
</evidence>
<organism evidence="1 2">
    <name type="scientific">Mesobacillus subterraneus</name>
    <dbReference type="NCBI Taxonomy" id="285983"/>
    <lineage>
        <taxon>Bacteria</taxon>
        <taxon>Bacillati</taxon>
        <taxon>Bacillota</taxon>
        <taxon>Bacilli</taxon>
        <taxon>Bacillales</taxon>
        <taxon>Bacillaceae</taxon>
        <taxon>Mesobacillus</taxon>
    </lineage>
</organism>
<name>A0A427TX70_9BACI</name>
<dbReference type="AlphaFoldDB" id="A0A427TX70"/>
<gene>
    <name evidence="1" type="ORF">EJA10_03905</name>
</gene>
<sequence>MLVRGLYTHGSSSQDQLEDWEQEALAKFFAKMSDKEKPFPCIPATIGFSKNQLRYGFIDDPSAPSTILELAGLLKNYTESSINFGQYTSLIVFYKTPQELKETYTVEDYEQLFWNHLSGLSEIDEIEWPEDIPTDPHDPIWEFCFHGEKYFMYCATPDHKNRQSRHFDVMMLAITPRWVLQEFNKSPGFAANIRKMVRKRLSSYDTIPIHPDLNTYGKDDNFEWRQYFLRDDESSLSKCPYHKALKFLGIQK</sequence>
<evidence type="ECO:0000313" key="2">
    <source>
        <dbReference type="Proteomes" id="UP000279911"/>
    </source>
</evidence>
<reference evidence="2" key="1">
    <citation type="submission" date="2018-12" db="EMBL/GenBank/DDBJ databases">
        <title>Bacillus chawlae sp. nov., Bacillus glennii sp. nov., and Bacillus saganii sp. nov. Isolated from the Vehicle Assembly Building at Kennedy Space Center where the Viking Spacecraft were Assembled.</title>
        <authorList>
            <person name="Seuylemezian A."/>
            <person name="Vaishampayan P."/>
        </authorList>
    </citation>
    <scope>NUCLEOTIDE SEQUENCE [LARGE SCALE GENOMIC DNA]</scope>
    <source>
        <strain evidence="2">DSM 13966</strain>
    </source>
</reference>
<dbReference type="PANTHER" id="PTHR40045:SF1">
    <property type="entry name" value="YQCI_YCGG FAMILY PROTEIN"/>
    <property type="match status" value="1"/>
</dbReference>
<comment type="caution">
    <text evidence="1">The sequence shown here is derived from an EMBL/GenBank/DDBJ whole genome shotgun (WGS) entry which is preliminary data.</text>
</comment>
<proteinExistence type="predicted"/>